<comment type="caution">
    <text evidence="3">The sequence shown here is derived from an EMBL/GenBank/DDBJ whole genome shotgun (WGS) entry which is preliminary data.</text>
</comment>
<feature type="domain" description="SLH" evidence="2">
    <location>
        <begin position="482"/>
        <end position="538"/>
    </location>
</feature>
<dbReference type="PANTHER" id="PTHR43308">
    <property type="entry name" value="OUTER MEMBRANE PROTEIN ALPHA-RELATED"/>
    <property type="match status" value="1"/>
</dbReference>
<dbReference type="PANTHER" id="PTHR43308:SF5">
    <property type="entry name" value="S-LAYER PROTEIN _ PEPTIDOGLYCAN ENDO-BETA-N-ACETYLGLUCOSAMINIDASE"/>
    <property type="match status" value="1"/>
</dbReference>
<evidence type="ECO:0000313" key="4">
    <source>
        <dbReference type="Proteomes" id="UP000256977"/>
    </source>
</evidence>
<dbReference type="Proteomes" id="UP000256977">
    <property type="component" value="Unassembled WGS sequence"/>
</dbReference>
<name>A0A3D9ITV7_9BACL</name>
<feature type="chain" id="PRO_5017833906" evidence="1">
    <location>
        <begin position="24"/>
        <end position="538"/>
    </location>
</feature>
<gene>
    <name evidence="3" type="ORF">DFP98_12165</name>
</gene>
<reference evidence="3 4" key="1">
    <citation type="submission" date="2018-07" db="EMBL/GenBank/DDBJ databases">
        <title>Genomic Encyclopedia of Type Strains, Phase III (KMG-III): the genomes of soil and plant-associated and newly described type strains.</title>
        <authorList>
            <person name="Whitman W."/>
        </authorList>
    </citation>
    <scope>NUCLEOTIDE SEQUENCE [LARGE SCALE GENOMIC DNA]</scope>
    <source>
        <strain evidence="3 4">CECT 7287</strain>
    </source>
</reference>
<dbReference type="Pfam" id="PF00395">
    <property type="entry name" value="SLH"/>
    <property type="match status" value="3"/>
</dbReference>
<dbReference type="PROSITE" id="PS51272">
    <property type="entry name" value="SLH"/>
    <property type="match status" value="3"/>
</dbReference>
<dbReference type="RefSeq" id="WP_116063100.1">
    <property type="nucleotide sequence ID" value="NZ_QRDZ01000021.1"/>
</dbReference>
<sequence length="538" mass="57872">MRKRILAILAALLLFTAPGFAGAAEEDELAVSIRSSDLSVTVKGRLAAAANQDVLITVIDPDGKLAYFNQTKSDAQGSFQFVYQSQALEAGSYRISAIGYSSGPNAPRLETLYTYTESSVVPGGPPVQPPAQPGAVTEALLELTSTGGVILKPPAVYDEAGRSSQLSIAATLFRQAVQLAKPDDQGVRHLIVRMQTAPGAQAYRIKLPSEALSAEDRGVSWTLSTPHGNLVVSGDMLHDLKLKAADVVEFSFSLQEWKDRDSVLTEGIGDRPVLELNMSVNGQRVHWQNNRSSARVTIPYTPSSHESLSPEKLVVWYIDESGKAVVVSNGRYDASRSGMTFRTKHFSSFAIAYSAKSFADLTGVPWARKSVEALAGKGIVNGLSASRYGPDLPVKRADFLVLLMKTLELADGEGARSQFSDVPSFAYYASAVQTARELGIAKGDAGNRFKPDAPITRQEMAVLAYRALAAANVILPSERDMLDGYEDAANLAEYAKEGVAALTAQGLIQGDGNRFRPGSLTSRAEAAVFIYRLYQLQE</sequence>
<dbReference type="InterPro" id="IPR001119">
    <property type="entry name" value="SLH_dom"/>
</dbReference>
<protein>
    <submittedName>
        <fullName evidence="3">S-layer family protein</fullName>
    </submittedName>
</protein>
<feature type="domain" description="SLH" evidence="2">
    <location>
        <begin position="415"/>
        <end position="478"/>
    </location>
</feature>
<evidence type="ECO:0000259" key="2">
    <source>
        <dbReference type="PROSITE" id="PS51272"/>
    </source>
</evidence>
<evidence type="ECO:0000313" key="3">
    <source>
        <dbReference type="EMBL" id="RED65174.1"/>
    </source>
</evidence>
<evidence type="ECO:0000256" key="1">
    <source>
        <dbReference type="SAM" id="SignalP"/>
    </source>
</evidence>
<feature type="domain" description="SLH" evidence="2">
    <location>
        <begin position="354"/>
        <end position="414"/>
    </location>
</feature>
<dbReference type="InterPro" id="IPR051465">
    <property type="entry name" value="Cell_Envelope_Struct_Comp"/>
</dbReference>
<keyword evidence="4" id="KW-1185">Reference proteome</keyword>
<proteinExistence type="predicted"/>
<keyword evidence="1" id="KW-0732">Signal</keyword>
<accession>A0A3D9ITV7</accession>
<dbReference type="OrthoDB" id="9798386at2"/>
<organism evidence="3 4">
    <name type="scientific">Cohnella phaseoli</name>
    <dbReference type="NCBI Taxonomy" id="456490"/>
    <lineage>
        <taxon>Bacteria</taxon>
        <taxon>Bacillati</taxon>
        <taxon>Bacillota</taxon>
        <taxon>Bacilli</taxon>
        <taxon>Bacillales</taxon>
        <taxon>Paenibacillaceae</taxon>
        <taxon>Cohnella</taxon>
    </lineage>
</organism>
<dbReference type="EMBL" id="QRDZ01000021">
    <property type="protein sequence ID" value="RED65174.1"/>
    <property type="molecule type" value="Genomic_DNA"/>
</dbReference>
<feature type="signal peptide" evidence="1">
    <location>
        <begin position="1"/>
        <end position="23"/>
    </location>
</feature>
<dbReference type="AlphaFoldDB" id="A0A3D9ITV7"/>